<proteinExistence type="predicted"/>
<evidence type="ECO:0000313" key="2">
    <source>
        <dbReference type="Proteomes" id="UP000001258"/>
    </source>
</evidence>
<name>Q9KAQ2_HALH5</name>
<accession>Q9KAQ2</accession>
<reference evidence="1 2" key="1">
    <citation type="journal article" date="2000" name="Nucleic Acids Res.">
        <title>Complete genome sequence of the alkaliphilic bacterium Bacillus halodurans and genomic sequence comparison with Bacillus subtilis.</title>
        <authorList>
            <person name="Takami H."/>
            <person name="Nakasone K."/>
            <person name="Takaki Y."/>
            <person name="Maeno G."/>
            <person name="Sasaki R."/>
            <person name="Masui N."/>
            <person name="Fuji F."/>
            <person name="Hirama C."/>
            <person name="Nakamura Y."/>
            <person name="Ogasawara N."/>
            <person name="Kuhara S."/>
            <person name="Horikoshi K."/>
        </authorList>
    </citation>
    <scope>NUCLEOTIDE SEQUENCE [LARGE SCALE GENOMIC DNA]</scope>
    <source>
        <strain evidence="2">ATCC BAA-125 / DSM 18197 / FERM 7344 / JCM 9153 / C-125</strain>
    </source>
</reference>
<dbReference type="PIR" id="C83929">
    <property type="entry name" value="C83929"/>
</dbReference>
<dbReference type="HOGENOM" id="CLU_2858337_0_0_9"/>
<sequence length="64" mass="7546">MDEKDHCRNSFCLFSHEKKEQKDSCSLHHNGTIINRRHLLIWGTLGLEEDDDVKHLNGNVDREM</sequence>
<keyword evidence="2" id="KW-1185">Reference proteome</keyword>
<dbReference type="STRING" id="272558.gene:10728133"/>
<protein>
    <submittedName>
        <fullName evidence="1">BH2235 protein</fullName>
    </submittedName>
</protein>
<evidence type="ECO:0000313" key="1">
    <source>
        <dbReference type="EMBL" id="BAB05954.1"/>
    </source>
</evidence>
<dbReference type="EMBL" id="BA000004">
    <property type="protein sequence ID" value="BAB05954.1"/>
    <property type="molecule type" value="Genomic_DNA"/>
</dbReference>
<dbReference type="AlphaFoldDB" id="Q9KAQ2"/>
<organism evidence="1 2">
    <name type="scientific">Halalkalibacterium halodurans (strain ATCC BAA-125 / DSM 18197 / FERM 7344 / JCM 9153 / C-125)</name>
    <name type="common">Bacillus halodurans</name>
    <dbReference type="NCBI Taxonomy" id="272558"/>
    <lineage>
        <taxon>Bacteria</taxon>
        <taxon>Bacillati</taxon>
        <taxon>Bacillota</taxon>
        <taxon>Bacilli</taxon>
        <taxon>Bacillales</taxon>
        <taxon>Bacillaceae</taxon>
        <taxon>Halalkalibacterium (ex Joshi et al. 2022)</taxon>
    </lineage>
</organism>
<gene>
    <name evidence="1" type="ordered locus">BH2235</name>
</gene>
<dbReference type="KEGG" id="bha:BH2235"/>
<dbReference type="Proteomes" id="UP000001258">
    <property type="component" value="Chromosome"/>
</dbReference>